<evidence type="ECO:0000259" key="2">
    <source>
        <dbReference type="SMART" id="SM00418"/>
    </source>
</evidence>
<feature type="compositionally biased region" description="Low complexity" evidence="1">
    <location>
        <begin position="216"/>
        <end position="245"/>
    </location>
</feature>
<comment type="caution">
    <text evidence="3">The sequence shown here is derived from an EMBL/GenBank/DDBJ whole genome shotgun (WGS) entry which is preliminary data.</text>
</comment>
<evidence type="ECO:0000313" key="4">
    <source>
        <dbReference type="Proteomes" id="UP001596443"/>
    </source>
</evidence>
<keyword evidence="4" id="KW-1185">Reference proteome</keyword>
<dbReference type="Pfam" id="PF24267">
    <property type="entry name" value="HVO_1552_C"/>
    <property type="match status" value="1"/>
</dbReference>
<feature type="region of interest" description="Disordered" evidence="1">
    <location>
        <begin position="281"/>
        <end position="316"/>
    </location>
</feature>
<dbReference type="GeneID" id="81210065"/>
<dbReference type="InterPro" id="IPR036390">
    <property type="entry name" value="WH_DNA-bd_sf"/>
</dbReference>
<reference evidence="3 4" key="1">
    <citation type="journal article" date="2019" name="Int. J. Syst. Evol. Microbiol.">
        <title>The Global Catalogue of Microorganisms (GCM) 10K type strain sequencing project: providing services to taxonomists for standard genome sequencing and annotation.</title>
        <authorList>
            <consortium name="The Broad Institute Genomics Platform"/>
            <consortium name="The Broad Institute Genome Sequencing Center for Infectious Disease"/>
            <person name="Wu L."/>
            <person name="Ma J."/>
        </authorList>
    </citation>
    <scope>NUCLEOTIDE SEQUENCE [LARGE SCALE GENOMIC DNA]</scope>
    <source>
        <strain evidence="3 4">SYNS20</strain>
    </source>
</reference>
<dbReference type="SMART" id="SM00418">
    <property type="entry name" value="HTH_ARSR"/>
    <property type="match status" value="1"/>
</dbReference>
<organism evidence="3 4">
    <name type="scientific">Halobaculum halobium</name>
    <dbReference type="NCBI Taxonomy" id="3032281"/>
    <lineage>
        <taxon>Archaea</taxon>
        <taxon>Methanobacteriati</taxon>
        <taxon>Methanobacteriota</taxon>
        <taxon>Stenosarchaea group</taxon>
        <taxon>Halobacteria</taxon>
        <taxon>Halobacteriales</taxon>
        <taxon>Haloferacaceae</taxon>
        <taxon>Halobaculum</taxon>
    </lineage>
</organism>
<gene>
    <name evidence="3" type="ORF">ACFQFD_13450</name>
</gene>
<dbReference type="Pfam" id="PF12840">
    <property type="entry name" value="HTH_20"/>
    <property type="match status" value="1"/>
</dbReference>
<dbReference type="InterPro" id="IPR011991">
    <property type="entry name" value="ArsR-like_HTH"/>
</dbReference>
<feature type="region of interest" description="Disordered" evidence="1">
    <location>
        <begin position="186"/>
        <end position="247"/>
    </location>
</feature>
<protein>
    <submittedName>
        <fullName evidence="3">ArsR/SmtB family transcription factor</fullName>
    </submittedName>
</protein>
<dbReference type="SUPFAM" id="SSF46785">
    <property type="entry name" value="Winged helix' DNA-binding domain"/>
    <property type="match status" value="1"/>
</dbReference>
<dbReference type="AlphaFoldDB" id="A0ABD5TC12"/>
<feature type="compositionally biased region" description="Low complexity" evidence="1">
    <location>
        <begin position="186"/>
        <end position="209"/>
    </location>
</feature>
<feature type="region of interest" description="Disordered" evidence="1">
    <location>
        <begin position="1"/>
        <end position="33"/>
    </location>
</feature>
<feature type="domain" description="HTH arsR-type" evidence="2">
    <location>
        <begin position="38"/>
        <end position="122"/>
    </location>
</feature>
<evidence type="ECO:0000256" key="1">
    <source>
        <dbReference type="SAM" id="MobiDB-lite"/>
    </source>
</evidence>
<dbReference type="InterPro" id="IPR056525">
    <property type="entry name" value="HVO_1552_C"/>
</dbReference>
<dbReference type="RefSeq" id="WP_284061153.1">
    <property type="nucleotide sequence ID" value="NZ_CP126158.1"/>
</dbReference>
<sequence>MADMPSSIPGIGGPWSRGDDDGDRDPRVIGVDGDDADDVLAALSSDTARAILSALHDSPGPASDVADRVDTSLQNTQYHLKRLREAGVVEVVDTSYSQKGREMDVYAPADGPLVLVAGPESEASGIRATLSRLLGGIGAVGLGAVVVETALDGPFAPTFGFGAAGGADGASGADGDVSVESTNATATEAAADDAATPTATEASTETATDGGIGIQEATETAAETATSAPTSTPAATPTPASTATELARETTYAVSGDAGPTLVDQLAASPGFLFLCGGCSRSPSSRWSPAAAAGREPSSRSLSPTAGGRGRRGRGD</sequence>
<evidence type="ECO:0000313" key="3">
    <source>
        <dbReference type="EMBL" id="MFC6786962.1"/>
    </source>
</evidence>
<dbReference type="InterPro" id="IPR036388">
    <property type="entry name" value="WH-like_DNA-bd_sf"/>
</dbReference>
<dbReference type="EMBL" id="JBHSWX010000012">
    <property type="protein sequence ID" value="MFC6786962.1"/>
    <property type="molecule type" value="Genomic_DNA"/>
</dbReference>
<proteinExistence type="predicted"/>
<feature type="compositionally biased region" description="Low complexity" evidence="1">
    <location>
        <begin position="281"/>
        <end position="293"/>
    </location>
</feature>
<dbReference type="Gene3D" id="1.10.10.10">
    <property type="entry name" value="Winged helix-like DNA-binding domain superfamily/Winged helix DNA-binding domain"/>
    <property type="match status" value="1"/>
</dbReference>
<dbReference type="CDD" id="cd00090">
    <property type="entry name" value="HTH_ARSR"/>
    <property type="match status" value="1"/>
</dbReference>
<accession>A0ABD5TC12</accession>
<dbReference type="InterPro" id="IPR001845">
    <property type="entry name" value="HTH_ArsR_DNA-bd_dom"/>
</dbReference>
<name>A0ABD5TC12_9EURY</name>
<dbReference type="Proteomes" id="UP001596443">
    <property type="component" value="Unassembled WGS sequence"/>
</dbReference>